<evidence type="ECO:0000256" key="1">
    <source>
        <dbReference type="ARBA" id="ARBA00010835"/>
    </source>
</evidence>
<dbReference type="InterPro" id="IPR000352">
    <property type="entry name" value="Pep_chain_release_fac_I"/>
</dbReference>
<dbReference type="OrthoDB" id="2019491at2759"/>
<keyword evidence="6" id="KW-1185">Reference proteome</keyword>
<evidence type="ECO:0000313" key="5">
    <source>
        <dbReference type="EMBL" id="CAH1393416.1"/>
    </source>
</evidence>
<keyword evidence="2" id="KW-0488">Methylation</keyword>
<dbReference type="SUPFAM" id="SSF75620">
    <property type="entry name" value="Release factor"/>
    <property type="match status" value="1"/>
</dbReference>
<protein>
    <recommendedName>
        <fullName evidence="4">Prokaryotic-type class I peptide chain release factors domain-containing protein</fullName>
    </recommendedName>
</protein>
<accession>A0A9P0E876</accession>
<dbReference type="GO" id="GO:0003747">
    <property type="term" value="F:translation release factor activity"/>
    <property type="evidence" value="ECO:0007669"/>
    <property type="project" value="InterPro"/>
</dbReference>
<dbReference type="Pfam" id="PF03462">
    <property type="entry name" value="PCRF"/>
    <property type="match status" value="1"/>
</dbReference>
<keyword evidence="3" id="KW-0648">Protein biosynthesis</keyword>
<sequence length="404" mass="46531">MFSSRFRNVLWNSVKSVKGIWNGHNLKLNCFYSSTEYFNIIKNEEIKAFFNKLQSDELFLRNYSYSIKNPQVGKYVSKRKELLDNLSSLLDLEKVRTKEDVELKTMLDIELKEVKEKLLELEYQLLDAVVPKVPSSNEVILEINAGVGGQEAMLFAKSLYDMYCGFINYKKWCITTEEVGVSDLGGLRHASIFIEGHHASTYLKQESGVHRVQRVPSTEKAGRIHTSTATVIVLPQPTEIDVKLNSKDLIIETKRSSGAGGQHVNKTESAVRITHLPTKISVECQTDRSQIRNKEIAFQKLRAKIYELQEREQNTTSTLSRKLQMGTSARSDKVRTYNFPQDRITDHRILKTMHNIPEFLEGGEMLEELITELILESNKARFEQFMLSLKEKDFYSFLEKTFAH</sequence>
<evidence type="ECO:0000256" key="2">
    <source>
        <dbReference type="ARBA" id="ARBA00022481"/>
    </source>
</evidence>
<evidence type="ECO:0000259" key="4">
    <source>
        <dbReference type="PROSITE" id="PS00745"/>
    </source>
</evidence>
<dbReference type="Pfam" id="PF00472">
    <property type="entry name" value="RF-1"/>
    <property type="match status" value="1"/>
</dbReference>
<dbReference type="EMBL" id="OV725078">
    <property type="protein sequence ID" value="CAH1393416.1"/>
    <property type="molecule type" value="Genomic_DNA"/>
</dbReference>
<dbReference type="InterPro" id="IPR045853">
    <property type="entry name" value="Pep_chain_release_fac_I_sf"/>
</dbReference>
<evidence type="ECO:0000256" key="3">
    <source>
        <dbReference type="ARBA" id="ARBA00022917"/>
    </source>
</evidence>
<proteinExistence type="inferred from homology"/>
<dbReference type="AlphaFoldDB" id="A0A9P0E876"/>
<dbReference type="Gene3D" id="3.30.70.1660">
    <property type="match status" value="1"/>
</dbReference>
<feature type="domain" description="Prokaryotic-type class I peptide chain release factors" evidence="4">
    <location>
        <begin position="255"/>
        <end position="271"/>
    </location>
</feature>
<dbReference type="InterPro" id="IPR005139">
    <property type="entry name" value="PCRF"/>
</dbReference>
<comment type="similarity">
    <text evidence="1">Belongs to the prokaryotic/mitochondrial release factor family.</text>
</comment>
<gene>
    <name evidence="5" type="ORF">NEZAVI_LOCUS4092</name>
</gene>
<dbReference type="PROSITE" id="PS00745">
    <property type="entry name" value="RF_PROK_I"/>
    <property type="match status" value="1"/>
</dbReference>
<dbReference type="PANTHER" id="PTHR43804">
    <property type="entry name" value="LD18447P"/>
    <property type="match status" value="1"/>
</dbReference>
<name>A0A9P0E876_NEZVI</name>
<dbReference type="GO" id="GO:0005737">
    <property type="term" value="C:cytoplasm"/>
    <property type="evidence" value="ECO:0007669"/>
    <property type="project" value="UniProtKB-ARBA"/>
</dbReference>
<evidence type="ECO:0000313" key="6">
    <source>
        <dbReference type="Proteomes" id="UP001152798"/>
    </source>
</evidence>
<dbReference type="FunFam" id="3.30.160.20:FF:000004">
    <property type="entry name" value="Peptide chain release factor 1"/>
    <property type="match status" value="1"/>
</dbReference>
<dbReference type="InterPro" id="IPR050057">
    <property type="entry name" value="Prokaryotic/Mito_RF"/>
</dbReference>
<dbReference type="Gene3D" id="3.30.160.20">
    <property type="match status" value="1"/>
</dbReference>
<organism evidence="5 6">
    <name type="scientific">Nezara viridula</name>
    <name type="common">Southern green stink bug</name>
    <name type="synonym">Cimex viridulus</name>
    <dbReference type="NCBI Taxonomy" id="85310"/>
    <lineage>
        <taxon>Eukaryota</taxon>
        <taxon>Metazoa</taxon>
        <taxon>Ecdysozoa</taxon>
        <taxon>Arthropoda</taxon>
        <taxon>Hexapoda</taxon>
        <taxon>Insecta</taxon>
        <taxon>Pterygota</taxon>
        <taxon>Neoptera</taxon>
        <taxon>Paraneoptera</taxon>
        <taxon>Hemiptera</taxon>
        <taxon>Heteroptera</taxon>
        <taxon>Panheteroptera</taxon>
        <taxon>Pentatomomorpha</taxon>
        <taxon>Pentatomoidea</taxon>
        <taxon>Pentatomidae</taxon>
        <taxon>Pentatominae</taxon>
        <taxon>Nezara</taxon>
    </lineage>
</organism>
<dbReference type="Proteomes" id="UP001152798">
    <property type="component" value="Chromosome 2"/>
</dbReference>
<dbReference type="SMART" id="SM00937">
    <property type="entry name" value="PCRF"/>
    <property type="match status" value="1"/>
</dbReference>
<reference evidence="5" key="1">
    <citation type="submission" date="2022-01" db="EMBL/GenBank/DDBJ databases">
        <authorList>
            <person name="King R."/>
        </authorList>
    </citation>
    <scope>NUCLEOTIDE SEQUENCE</scope>
</reference>
<dbReference type="PANTHER" id="PTHR43804:SF7">
    <property type="entry name" value="LD18447P"/>
    <property type="match status" value="1"/>
</dbReference>